<dbReference type="PANTHER" id="PTHR30292">
    <property type="entry name" value="UNCHARACTERIZED PROTEIN YBGL-RELATED"/>
    <property type="match status" value="1"/>
</dbReference>
<gene>
    <name evidence="1" type="ORF">EW026_g6174</name>
</gene>
<evidence type="ECO:0008006" key="3">
    <source>
        <dbReference type="Google" id="ProtNLM"/>
    </source>
</evidence>
<accession>A0A4S4KG92</accession>
<sequence>MGDDEQLMKTIHLANVACGFHASDFSIMDKTVLLAKENNVKVGAHPSLPDHQGFGRREMVMEPEELAACFIYQVGALCGFLTRYDMPLNHVKPHGAVYGMMARDLRLARAGMSVAKTFNVPFMGLAGTCHQEAAEEMGVPFIAEWFADLEYSPEGKLIITKKHDPVQISTVRDRVRTSMYHWHIPSRALILFITADGVKEVSICCHSDTPGAVEIARAVKALVDENNAAIL</sequence>
<evidence type="ECO:0000313" key="1">
    <source>
        <dbReference type="EMBL" id="THG95499.1"/>
    </source>
</evidence>
<keyword evidence="2" id="KW-1185">Reference proteome</keyword>
<dbReference type="GO" id="GO:0005975">
    <property type="term" value="P:carbohydrate metabolic process"/>
    <property type="evidence" value="ECO:0007669"/>
    <property type="project" value="InterPro"/>
</dbReference>
<dbReference type="InterPro" id="IPR011330">
    <property type="entry name" value="Glyco_hydro/deAcase_b/a-brl"/>
</dbReference>
<protein>
    <recommendedName>
        <fullName evidence="3">LamB/YcsF family protein</fullName>
    </recommendedName>
</protein>
<dbReference type="Gene3D" id="3.20.20.370">
    <property type="entry name" value="Glycoside hydrolase/deacetylase"/>
    <property type="match status" value="1"/>
</dbReference>
<evidence type="ECO:0000313" key="2">
    <source>
        <dbReference type="Proteomes" id="UP000309038"/>
    </source>
</evidence>
<comment type="caution">
    <text evidence="1">The sequence shown here is derived from an EMBL/GenBank/DDBJ whole genome shotgun (WGS) entry which is preliminary data.</text>
</comment>
<dbReference type="Pfam" id="PF03746">
    <property type="entry name" value="LamB_YcsF"/>
    <property type="match status" value="1"/>
</dbReference>
<dbReference type="SUPFAM" id="SSF88713">
    <property type="entry name" value="Glycoside hydrolase/deacetylase"/>
    <property type="match status" value="1"/>
</dbReference>
<dbReference type="InterPro" id="IPR005501">
    <property type="entry name" value="LamB/YcsF/PxpA-like"/>
</dbReference>
<proteinExistence type="predicted"/>
<dbReference type="PANTHER" id="PTHR30292:SF0">
    <property type="entry name" value="5-OXOPROLINASE SUBUNIT A"/>
    <property type="match status" value="1"/>
</dbReference>
<dbReference type="Proteomes" id="UP000309038">
    <property type="component" value="Unassembled WGS sequence"/>
</dbReference>
<dbReference type="AlphaFoldDB" id="A0A4S4KG92"/>
<name>A0A4S4KG92_9APHY</name>
<dbReference type="EMBL" id="SGPJ01000316">
    <property type="protein sequence ID" value="THG95499.1"/>
    <property type="molecule type" value="Genomic_DNA"/>
</dbReference>
<organism evidence="1 2">
    <name type="scientific">Hermanssonia centrifuga</name>
    <dbReference type="NCBI Taxonomy" id="98765"/>
    <lineage>
        <taxon>Eukaryota</taxon>
        <taxon>Fungi</taxon>
        <taxon>Dikarya</taxon>
        <taxon>Basidiomycota</taxon>
        <taxon>Agaricomycotina</taxon>
        <taxon>Agaricomycetes</taxon>
        <taxon>Polyporales</taxon>
        <taxon>Meruliaceae</taxon>
        <taxon>Hermanssonia</taxon>
    </lineage>
</organism>
<reference evidence="1 2" key="1">
    <citation type="submission" date="2019-02" db="EMBL/GenBank/DDBJ databases">
        <title>Genome sequencing of the rare red list fungi Phlebia centrifuga.</title>
        <authorList>
            <person name="Buettner E."/>
            <person name="Kellner H."/>
        </authorList>
    </citation>
    <scope>NUCLEOTIDE SEQUENCE [LARGE SCALE GENOMIC DNA]</scope>
    <source>
        <strain evidence="1 2">DSM 108282</strain>
    </source>
</reference>